<evidence type="ECO:0000256" key="6">
    <source>
        <dbReference type="SAM" id="Phobius"/>
    </source>
</evidence>
<evidence type="ECO:0000256" key="2">
    <source>
        <dbReference type="ARBA" id="ARBA00022475"/>
    </source>
</evidence>
<evidence type="ECO:0000256" key="3">
    <source>
        <dbReference type="ARBA" id="ARBA00022692"/>
    </source>
</evidence>
<dbReference type="EMBL" id="SJPG01000001">
    <property type="protein sequence ID" value="TWT59551.1"/>
    <property type="molecule type" value="Genomic_DNA"/>
</dbReference>
<keyword evidence="9" id="KW-1185">Reference proteome</keyword>
<evidence type="ECO:0000313" key="8">
    <source>
        <dbReference type="EMBL" id="TWT59551.1"/>
    </source>
</evidence>
<dbReference type="RefSeq" id="WP_242631186.1">
    <property type="nucleotide sequence ID" value="NZ_SJPG01000001.1"/>
</dbReference>
<dbReference type="Pfam" id="PF00482">
    <property type="entry name" value="T2SSF"/>
    <property type="match status" value="1"/>
</dbReference>
<dbReference type="InterPro" id="IPR042094">
    <property type="entry name" value="T2SS_GspF_sf"/>
</dbReference>
<comment type="caution">
    <text evidence="8">The sequence shown here is derived from an EMBL/GenBank/DDBJ whole genome shotgun (WGS) entry which is preliminary data.</text>
</comment>
<gene>
    <name evidence="8" type="ORF">Pan54_02580</name>
</gene>
<keyword evidence="3 6" id="KW-0812">Transmembrane</keyword>
<keyword evidence="4 6" id="KW-1133">Transmembrane helix</keyword>
<dbReference type="PANTHER" id="PTHR35007">
    <property type="entry name" value="INTEGRAL MEMBRANE PROTEIN-RELATED"/>
    <property type="match status" value="1"/>
</dbReference>
<evidence type="ECO:0000256" key="5">
    <source>
        <dbReference type="ARBA" id="ARBA00023136"/>
    </source>
</evidence>
<organism evidence="8 9">
    <name type="scientific">Rubinisphaera italica</name>
    <dbReference type="NCBI Taxonomy" id="2527969"/>
    <lineage>
        <taxon>Bacteria</taxon>
        <taxon>Pseudomonadati</taxon>
        <taxon>Planctomycetota</taxon>
        <taxon>Planctomycetia</taxon>
        <taxon>Planctomycetales</taxon>
        <taxon>Planctomycetaceae</taxon>
        <taxon>Rubinisphaera</taxon>
    </lineage>
</organism>
<dbReference type="GO" id="GO:0005886">
    <property type="term" value="C:plasma membrane"/>
    <property type="evidence" value="ECO:0007669"/>
    <property type="project" value="UniProtKB-SubCell"/>
</dbReference>
<protein>
    <submittedName>
        <fullName evidence="8">Bacterial type II secretion system protein F domain protein</fullName>
    </submittedName>
</protein>
<evidence type="ECO:0000259" key="7">
    <source>
        <dbReference type="Pfam" id="PF00482"/>
    </source>
</evidence>
<dbReference type="PANTHER" id="PTHR35007:SF1">
    <property type="entry name" value="PILUS ASSEMBLY PROTEIN"/>
    <property type="match status" value="1"/>
</dbReference>
<dbReference type="InterPro" id="IPR018076">
    <property type="entry name" value="T2SS_GspF_dom"/>
</dbReference>
<feature type="domain" description="Type II secretion system protein GspF" evidence="7">
    <location>
        <begin position="139"/>
        <end position="264"/>
    </location>
</feature>
<dbReference type="AlphaFoldDB" id="A0A5C5XAX9"/>
<feature type="transmembrane region" description="Helical" evidence="6">
    <location>
        <begin position="280"/>
        <end position="302"/>
    </location>
</feature>
<feature type="transmembrane region" description="Helical" evidence="6">
    <location>
        <begin position="75"/>
        <end position="97"/>
    </location>
</feature>
<feature type="transmembrane region" description="Helical" evidence="6">
    <location>
        <begin position="247"/>
        <end position="265"/>
    </location>
</feature>
<keyword evidence="2" id="KW-1003">Cell membrane</keyword>
<evidence type="ECO:0000256" key="1">
    <source>
        <dbReference type="ARBA" id="ARBA00004651"/>
    </source>
</evidence>
<comment type="subcellular location">
    <subcellularLocation>
        <location evidence="1">Cell membrane</location>
        <topology evidence="1">Multi-pass membrane protein</topology>
    </subcellularLocation>
</comment>
<dbReference type="Gene3D" id="1.20.81.30">
    <property type="entry name" value="Type II secretion system (T2SS), domain F"/>
    <property type="match status" value="1"/>
</dbReference>
<evidence type="ECO:0000313" key="9">
    <source>
        <dbReference type="Proteomes" id="UP000316095"/>
    </source>
</evidence>
<sequence length="308" mass="34062">MTKRESFASGTSSTGIEKVAAMATGYSQPNQIKSRPEFADILKPQDQYATSENTSGLNGINTWFDRLMIQSGLPISPMAALVLCGWLSIAMGIFIYVVLEDPIATAIGVLLGFAIPIAILMAMRSRRQSMILRQMPPMIDELARAARTGRSLDQCLEMVAEDTPGPLGDEMDHCVRKLQMGVTMNEALYELPERTGVNGLRILATALSVHQQTGGDLVRVLERLSKTLRDRSMFLGRLRAITAGSRATAILMILLPPAILAFFIFRDPNYLSRLMNSDWGFFITMMGIFLEIVGAIWIWRILGNTQNT</sequence>
<keyword evidence="5 6" id="KW-0472">Membrane</keyword>
<accession>A0A5C5XAX9</accession>
<feature type="transmembrane region" description="Helical" evidence="6">
    <location>
        <begin position="103"/>
        <end position="123"/>
    </location>
</feature>
<proteinExistence type="predicted"/>
<reference evidence="8 9" key="1">
    <citation type="submission" date="2019-02" db="EMBL/GenBank/DDBJ databases">
        <title>Deep-cultivation of Planctomycetes and their phenomic and genomic characterization uncovers novel biology.</title>
        <authorList>
            <person name="Wiegand S."/>
            <person name="Jogler M."/>
            <person name="Boedeker C."/>
            <person name="Pinto D."/>
            <person name="Vollmers J."/>
            <person name="Rivas-Marin E."/>
            <person name="Kohn T."/>
            <person name="Peeters S.H."/>
            <person name="Heuer A."/>
            <person name="Rast P."/>
            <person name="Oberbeckmann S."/>
            <person name="Bunk B."/>
            <person name="Jeske O."/>
            <person name="Meyerdierks A."/>
            <person name="Storesund J.E."/>
            <person name="Kallscheuer N."/>
            <person name="Luecker S."/>
            <person name="Lage O.M."/>
            <person name="Pohl T."/>
            <person name="Merkel B.J."/>
            <person name="Hornburger P."/>
            <person name="Mueller R.-W."/>
            <person name="Bruemmer F."/>
            <person name="Labrenz M."/>
            <person name="Spormann A.M."/>
            <person name="Op Den Camp H."/>
            <person name="Overmann J."/>
            <person name="Amann R."/>
            <person name="Jetten M.S.M."/>
            <person name="Mascher T."/>
            <person name="Medema M.H."/>
            <person name="Devos D.P."/>
            <person name="Kaster A.-K."/>
            <person name="Ovreas L."/>
            <person name="Rohde M."/>
            <person name="Galperin M.Y."/>
            <person name="Jogler C."/>
        </authorList>
    </citation>
    <scope>NUCLEOTIDE SEQUENCE [LARGE SCALE GENOMIC DNA]</scope>
    <source>
        <strain evidence="8 9">Pan54</strain>
    </source>
</reference>
<evidence type="ECO:0000256" key="4">
    <source>
        <dbReference type="ARBA" id="ARBA00022989"/>
    </source>
</evidence>
<name>A0A5C5XAX9_9PLAN</name>
<dbReference type="Proteomes" id="UP000316095">
    <property type="component" value="Unassembled WGS sequence"/>
</dbReference>